<dbReference type="InterPro" id="IPR017853">
    <property type="entry name" value="GH"/>
</dbReference>
<sequence length="216" mass="23502">MVRDREDLPEPGLYSVCYVNAFQTQPGEREDWTGERAELLLRDSSGTPVADPDWPDEVLLDVSTPAKREALIAIVASWIAGCADSGFAAVEADNLDSATRSQGLLSDSDTAAFAADLIEEAHRNGLALGQKNAAERAPELRGLGFDFAITEECEAFDECDAYTGVYGDRVYEVEYTDAPEAVFERACAARGDRIGVLQRDRDLLVPGEDGFVSRQC</sequence>
<evidence type="ECO:0000313" key="2">
    <source>
        <dbReference type="EMBL" id="MCM6762127.1"/>
    </source>
</evidence>
<keyword evidence="3" id="KW-1185">Reference proteome</keyword>
<dbReference type="PANTHER" id="PTHR35273">
    <property type="entry name" value="ALPHA-1,4 POLYGALACTOSAMINIDASE, PUTATIVE (AFU_ORTHOLOGUE AFUA_3G07890)-RELATED"/>
    <property type="match status" value="1"/>
</dbReference>
<dbReference type="EMBL" id="JAMRYM010000019">
    <property type="protein sequence ID" value="MCM6762127.1"/>
    <property type="molecule type" value="Genomic_DNA"/>
</dbReference>
<dbReference type="InterPro" id="IPR004352">
    <property type="entry name" value="GH114_TIM-barrel"/>
</dbReference>
<dbReference type="Gene3D" id="3.20.20.70">
    <property type="entry name" value="Aldolase class I"/>
    <property type="match status" value="1"/>
</dbReference>
<accession>A0A9X2DWM9</accession>
<dbReference type="SUPFAM" id="SSF51445">
    <property type="entry name" value="(Trans)glycosidases"/>
    <property type="match status" value="1"/>
</dbReference>
<feature type="domain" description="Glycoside-hydrolase family GH114 TIM-barrel" evidence="1">
    <location>
        <begin position="7"/>
        <end position="203"/>
    </location>
</feature>
<comment type="caution">
    <text evidence="2">The sequence shown here is derived from an EMBL/GenBank/DDBJ whole genome shotgun (WGS) entry which is preliminary data.</text>
</comment>
<dbReference type="Pfam" id="PF03537">
    <property type="entry name" value="Glyco_hydro_114"/>
    <property type="match status" value="1"/>
</dbReference>
<protein>
    <submittedName>
        <fullName evidence="2">Endo alpha-1,4 polygalactosaminidase</fullName>
    </submittedName>
</protein>
<name>A0A9X2DWM9_9MICO</name>
<dbReference type="InterPro" id="IPR013785">
    <property type="entry name" value="Aldolase_TIM"/>
</dbReference>
<dbReference type="Proteomes" id="UP001155240">
    <property type="component" value="Unassembled WGS sequence"/>
</dbReference>
<organism evidence="2 3">
    <name type="scientific">Rathayibacter rubneri</name>
    <dbReference type="NCBI Taxonomy" id="2950106"/>
    <lineage>
        <taxon>Bacteria</taxon>
        <taxon>Bacillati</taxon>
        <taxon>Actinomycetota</taxon>
        <taxon>Actinomycetes</taxon>
        <taxon>Micrococcales</taxon>
        <taxon>Microbacteriaceae</taxon>
        <taxon>Rathayibacter</taxon>
    </lineage>
</organism>
<dbReference type="PANTHER" id="PTHR35273:SF2">
    <property type="entry name" value="ALPHA-GALACTOSIDASE"/>
    <property type="match status" value="1"/>
</dbReference>
<evidence type="ECO:0000313" key="3">
    <source>
        <dbReference type="Proteomes" id="UP001155240"/>
    </source>
</evidence>
<gene>
    <name evidence="2" type="ORF">NB037_06820</name>
</gene>
<evidence type="ECO:0000259" key="1">
    <source>
        <dbReference type="Pfam" id="PF03537"/>
    </source>
</evidence>
<reference evidence="2" key="1">
    <citation type="submission" date="2022-06" db="EMBL/GenBank/DDBJ databases">
        <title>Whole genome shotgun sequencing (WGS) of Rathayibacter sp. ZW T2_19, isolated from stored onions (Allium cepa).</title>
        <authorList>
            <person name="Stoll D.A."/>
            <person name="Huch M."/>
        </authorList>
    </citation>
    <scope>NUCLEOTIDE SEQUENCE</scope>
    <source>
        <strain evidence="2">ZW T2_19</strain>
    </source>
</reference>
<proteinExistence type="predicted"/>
<dbReference type="AlphaFoldDB" id="A0A9X2DWM9"/>